<protein>
    <submittedName>
        <fullName evidence="2">Uncharacterized protein</fullName>
    </submittedName>
</protein>
<proteinExistence type="predicted"/>
<feature type="region of interest" description="Disordered" evidence="1">
    <location>
        <begin position="26"/>
        <end position="45"/>
    </location>
</feature>
<dbReference type="AlphaFoldDB" id="A0A2S8BSU4"/>
<dbReference type="Proteomes" id="UP000238296">
    <property type="component" value="Unassembled WGS sequence"/>
</dbReference>
<sequence>MAYADAMSITRVWYWPNTIPLFGGPPLPSSDSVCDTPGKLSATPA</sequence>
<dbReference type="EMBL" id="PPEA01000012">
    <property type="protein sequence ID" value="PQM49703.1"/>
    <property type="molecule type" value="Genomic_DNA"/>
</dbReference>
<evidence type="ECO:0000313" key="3">
    <source>
        <dbReference type="Proteomes" id="UP000238296"/>
    </source>
</evidence>
<gene>
    <name evidence="2" type="ORF">C1Y40_00068</name>
</gene>
<evidence type="ECO:0000256" key="1">
    <source>
        <dbReference type="SAM" id="MobiDB-lite"/>
    </source>
</evidence>
<accession>A0A2S8BSU4</accession>
<organism evidence="2 3">
    <name type="scientific">Mycobacterium talmoniae</name>
    <dbReference type="NCBI Taxonomy" id="1858794"/>
    <lineage>
        <taxon>Bacteria</taxon>
        <taxon>Bacillati</taxon>
        <taxon>Actinomycetota</taxon>
        <taxon>Actinomycetes</taxon>
        <taxon>Mycobacteriales</taxon>
        <taxon>Mycobacteriaceae</taxon>
        <taxon>Mycobacterium</taxon>
    </lineage>
</organism>
<name>A0A2S8BSU4_9MYCO</name>
<comment type="caution">
    <text evidence="2">The sequence shown here is derived from an EMBL/GenBank/DDBJ whole genome shotgun (WGS) entry which is preliminary data.</text>
</comment>
<evidence type="ECO:0000313" key="2">
    <source>
        <dbReference type="EMBL" id="PQM49703.1"/>
    </source>
</evidence>
<reference evidence="2 3" key="1">
    <citation type="journal article" date="2017" name="Int. J. Syst. Evol. Microbiol.">
        <title>Mycobacterium talmoniae sp. nov., a slowly growing mycobacterium isolated from human respiratory samples.</title>
        <authorList>
            <person name="Davidson R.M."/>
            <person name="DeGroote M.A."/>
            <person name="Marola J.L."/>
            <person name="Buss S."/>
            <person name="Jones V."/>
            <person name="McNeil M.R."/>
            <person name="Freifeld A.G."/>
            <person name="Elaine Epperson L."/>
            <person name="Hasan N.A."/>
            <person name="Jackson M."/>
            <person name="Iwen P.C."/>
            <person name="Salfinger M."/>
            <person name="Strong M."/>
        </authorList>
    </citation>
    <scope>NUCLEOTIDE SEQUENCE [LARGE SCALE GENOMIC DNA]</scope>
    <source>
        <strain evidence="2 3">ATCC BAA-2683</strain>
    </source>
</reference>